<dbReference type="AlphaFoldDB" id="A0A162K7S8"/>
<evidence type="ECO:0000313" key="4">
    <source>
        <dbReference type="Proteomes" id="UP000075787"/>
    </source>
</evidence>
<dbReference type="Proteomes" id="UP000075787">
    <property type="component" value="Unassembled WGS sequence"/>
</dbReference>
<comment type="caution">
    <text evidence="3">The sequence shown here is derived from an EMBL/GenBank/DDBJ whole genome shotgun (WGS) entry which is preliminary data.</text>
</comment>
<keyword evidence="2" id="KW-1133">Transmembrane helix</keyword>
<dbReference type="NCBIfam" id="TIGR02230">
    <property type="entry name" value="ATPase_gene1"/>
    <property type="match status" value="1"/>
</dbReference>
<dbReference type="InterPro" id="IPR011744">
    <property type="entry name" value="ATPase_gene1"/>
</dbReference>
<protein>
    <submittedName>
        <fullName evidence="3">ATP synthase</fullName>
    </submittedName>
</protein>
<organism evidence="3 4">
    <name type="scientific">Tistrella mobilis</name>
    <dbReference type="NCBI Taxonomy" id="171437"/>
    <lineage>
        <taxon>Bacteria</taxon>
        <taxon>Pseudomonadati</taxon>
        <taxon>Pseudomonadota</taxon>
        <taxon>Alphaproteobacteria</taxon>
        <taxon>Geminicoccales</taxon>
        <taxon>Geminicoccaceae</taxon>
        <taxon>Tistrella</taxon>
    </lineage>
</organism>
<dbReference type="EMBL" id="LPZR01000194">
    <property type="protein sequence ID" value="KYO50653.1"/>
    <property type="molecule type" value="Genomic_DNA"/>
</dbReference>
<feature type="transmembrane region" description="Helical" evidence="2">
    <location>
        <begin position="69"/>
        <end position="90"/>
    </location>
</feature>
<proteinExistence type="predicted"/>
<dbReference type="GeneID" id="97241917"/>
<keyword evidence="2" id="KW-0812">Transmembrane</keyword>
<sequence length="96" mass="10909">MTPPRDRRQDRRMEQAADRQAAREVAKRKDHEPGIGHRLGQIGVLGWMIVTPMLLGLFLGRWFDRLAGTGITFAAALLMAGVALGFWSAWKWMHRP</sequence>
<accession>A0A162K7S8</accession>
<dbReference type="RefSeq" id="WP_062767648.1">
    <property type="nucleotide sequence ID" value="NZ_CP121013.1"/>
</dbReference>
<dbReference type="InterPro" id="IPR032820">
    <property type="entry name" value="ATPase_put"/>
</dbReference>
<gene>
    <name evidence="3" type="ORF">AUP44_11860</name>
</gene>
<feature type="region of interest" description="Disordered" evidence="1">
    <location>
        <begin position="1"/>
        <end position="36"/>
    </location>
</feature>
<reference evidence="3 4" key="1">
    <citation type="submission" date="2015-12" db="EMBL/GenBank/DDBJ databases">
        <title>Genome sequence of Tistrella mobilis MCCC 1A02139.</title>
        <authorList>
            <person name="Lu L."/>
            <person name="Lai Q."/>
            <person name="Shao Z."/>
            <person name="Qian P."/>
        </authorList>
    </citation>
    <scope>NUCLEOTIDE SEQUENCE [LARGE SCALE GENOMIC DNA]</scope>
    <source>
        <strain evidence="3 4">MCCC 1A02139</strain>
    </source>
</reference>
<evidence type="ECO:0000256" key="1">
    <source>
        <dbReference type="SAM" id="MobiDB-lite"/>
    </source>
</evidence>
<feature type="transmembrane region" description="Helical" evidence="2">
    <location>
        <begin position="44"/>
        <end position="63"/>
    </location>
</feature>
<dbReference type="OrthoDB" id="466056at2"/>
<name>A0A162K7S8_9PROT</name>
<evidence type="ECO:0000313" key="3">
    <source>
        <dbReference type="EMBL" id="KYO50653.1"/>
    </source>
</evidence>
<dbReference type="Pfam" id="PF09527">
    <property type="entry name" value="ATPase_gene1"/>
    <property type="match status" value="1"/>
</dbReference>
<feature type="compositionally biased region" description="Basic and acidic residues" evidence="1">
    <location>
        <begin position="1"/>
        <end position="35"/>
    </location>
</feature>
<keyword evidence="2" id="KW-0472">Membrane</keyword>
<evidence type="ECO:0000256" key="2">
    <source>
        <dbReference type="SAM" id="Phobius"/>
    </source>
</evidence>